<dbReference type="RefSeq" id="WP_235294953.1">
    <property type="nucleotide sequence ID" value="NZ_BSOH01000037.1"/>
</dbReference>
<protein>
    <submittedName>
        <fullName evidence="1">Uncharacterized protein</fullName>
    </submittedName>
</protein>
<comment type="caution">
    <text evidence="1">The sequence shown here is derived from an EMBL/GenBank/DDBJ whole genome shotgun (WGS) entry which is preliminary data.</text>
</comment>
<accession>A0AA37WHX1</accession>
<sequence length="55" mass="6201">MNRVNNKTGVSGIQKIEALENGKYKVHFSFSEVPVVMNKSYLDNLLSQKEDSELA</sequence>
<gene>
    <name evidence="1" type="ORF">GCM10007940_47300</name>
</gene>
<name>A0AA37WHX1_9BACT</name>
<proteinExistence type="predicted"/>
<evidence type="ECO:0000313" key="2">
    <source>
        <dbReference type="Proteomes" id="UP001156666"/>
    </source>
</evidence>
<dbReference type="EMBL" id="BSOH01000037">
    <property type="protein sequence ID" value="GLR20114.1"/>
    <property type="molecule type" value="Genomic_DNA"/>
</dbReference>
<organism evidence="1 2">
    <name type="scientific">Portibacter lacus</name>
    <dbReference type="NCBI Taxonomy" id="1099794"/>
    <lineage>
        <taxon>Bacteria</taxon>
        <taxon>Pseudomonadati</taxon>
        <taxon>Bacteroidota</taxon>
        <taxon>Saprospiria</taxon>
        <taxon>Saprospirales</taxon>
        <taxon>Haliscomenobacteraceae</taxon>
        <taxon>Portibacter</taxon>
    </lineage>
</organism>
<reference evidence="1" key="2">
    <citation type="submission" date="2023-01" db="EMBL/GenBank/DDBJ databases">
        <title>Draft genome sequence of Portibacter lacus strain NBRC 108769.</title>
        <authorList>
            <person name="Sun Q."/>
            <person name="Mori K."/>
        </authorList>
    </citation>
    <scope>NUCLEOTIDE SEQUENCE</scope>
    <source>
        <strain evidence="1">NBRC 108769</strain>
    </source>
</reference>
<reference evidence="1" key="1">
    <citation type="journal article" date="2014" name="Int. J. Syst. Evol. Microbiol.">
        <title>Complete genome sequence of Corynebacterium casei LMG S-19264T (=DSM 44701T), isolated from a smear-ripened cheese.</title>
        <authorList>
            <consortium name="US DOE Joint Genome Institute (JGI-PGF)"/>
            <person name="Walter F."/>
            <person name="Albersmeier A."/>
            <person name="Kalinowski J."/>
            <person name="Ruckert C."/>
        </authorList>
    </citation>
    <scope>NUCLEOTIDE SEQUENCE</scope>
    <source>
        <strain evidence="1">NBRC 108769</strain>
    </source>
</reference>
<dbReference type="Proteomes" id="UP001156666">
    <property type="component" value="Unassembled WGS sequence"/>
</dbReference>
<evidence type="ECO:0000313" key="1">
    <source>
        <dbReference type="EMBL" id="GLR20114.1"/>
    </source>
</evidence>
<dbReference type="AlphaFoldDB" id="A0AA37WHX1"/>
<keyword evidence="2" id="KW-1185">Reference proteome</keyword>